<keyword evidence="4" id="KW-1185">Reference proteome</keyword>
<evidence type="ECO:0000256" key="2">
    <source>
        <dbReference type="SAM" id="Phobius"/>
    </source>
</evidence>
<feature type="compositionally biased region" description="Acidic residues" evidence="1">
    <location>
        <begin position="138"/>
        <end position="152"/>
    </location>
</feature>
<feature type="region of interest" description="Disordered" evidence="1">
    <location>
        <begin position="138"/>
        <end position="168"/>
    </location>
</feature>
<dbReference type="EMBL" id="JAGIXG020000007">
    <property type="protein sequence ID" value="KAI6783541.1"/>
    <property type="molecule type" value="Genomic_DNA"/>
</dbReference>
<keyword evidence="2" id="KW-1133">Transmembrane helix</keyword>
<keyword evidence="2" id="KW-0472">Membrane</keyword>
<dbReference type="RefSeq" id="XP_051364397.1">
    <property type="nucleotide sequence ID" value="XM_051504003.1"/>
</dbReference>
<sequence>MGKGHHTTRAPSRKHAATRVIAHAETQTAIFTHHYNHDNNIFPRRSIEKRSNITQLLLQDLGDVCQDVNRFYDGDSDEDHNSEFGGRSFVKASDDTPKLTGESLAKYFGHEWDKEDEAKDKEVWDKIATDIYNWACTDPEDDISDQGTDDLDAPGAKSTGTSQPHYNITDSLNLTHTSGFGEKPSTTETAVIATKSPLGKSTDNVATMGMGNVPLALAAFLLLVAFGM</sequence>
<gene>
    <name evidence="3" type="ORF">J7T54_005570</name>
</gene>
<comment type="caution">
    <text evidence="3">The sequence shown here is derived from an EMBL/GenBank/DDBJ whole genome shotgun (WGS) entry which is preliminary data.</text>
</comment>
<accession>A0A9P9Y509</accession>
<evidence type="ECO:0000313" key="3">
    <source>
        <dbReference type="EMBL" id="KAI6783541.1"/>
    </source>
</evidence>
<evidence type="ECO:0000256" key="1">
    <source>
        <dbReference type="SAM" id="MobiDB-lite"/>
    </source>
</evidence>
<reference evidence="3" key="2">
    <citation type="submission" date="2022-07" db="EMBL/GenBank/DDBJ databases">
        <authorList>
            <person name="Goncalves M.F.M."/>
            <person name="Hilario S."/>
            <person name="Van De Peer Y."/>
            <person name="Esteves A.C."/>
            <person name="Alves A."/>
        </authorList>
    </citation>
    <scope>NUCLEOTIDE SEQUENCE</scope>
    <source>
        <strain evidence="3">MUM 19.33</strain>
    </source>
</reference>
<proteinExistence type="predicted"/>
<protein>
    <submittedName>
        <fullName evidence="3">Uncharacterized protein</fullName>
    </submittedName>
</protein>
<evidence type="ECO:0000313" key="4">
    <source>
        <dbReference type="Proteomes" id="UP001055219"/>
    </source>
</evidence>
<name>A0A9P9Y509_9HYPO</name>
<feature type="transmembrane region" description="Helical" evidence="2">
    <location>
        <begin position="205"/>
        <end position="226"/>
    </location>
</feature>
<keyword evidence="2" id="KW-0812">Transmembrane</keyword>
<dbReference type="Proteomes" id="UP001055219">
    <property type="component" value="Unassembled WGS sequence"/>
</dbReference>
<dbReference type="OrthoDB" id="10362741at2759"/>
<organism evidence="3 4">
    <name type="scientific">Emericellopsis cladophorae</name>
    <dbReference type="NCBI Taxonomy" id="2686198"/>
    <lineage>
        <taxon>Eukaryota</taxon>
        <taxon>Fungi</taxon>
        <taxon>Dikarya</taxon>
        <taxon>Ascomycota</taxon>
        <taxon>Pezizomycotina</taxon>
        <taxon>Sordariomycetes</taxon>
        <taxon>Hypocreomycetidae</taxon>
        <taxon>Hypocreales</taxon>
        <taxon>Bionectriaceae</taxon>
        <taxon>Emericellopsis</taxon>
    </lineage>
</organism>
<feature type="compositionally biased region" description="Polar residues" evidence="1">
    <location>
        <begin position="158"/>
        <end position="168"/>
    </location>
</feature>
<reference evidence="3" key="1">
    <citation type="journal article" date="2021" name="J Fungi (Basel)">
        <title>Genomic and Metabolomic Analyses of the Marine Fungus Emericellopsis cladophorae: Insights into Saltwater Adaptability Mechanisms and Its Biosynthetic Potential.</title>
        <authorList>
            <person name="Goncalves M.F.M."/>
            <person name="Hilario S."/>
            <person name="Van de Peer Y."/>
            <person name="Esteves A.C."/>
            <person name="Alves A."/>
        </authorList>
    </citation>
    <scope>NUCLEOTIDE SEQUENCE</scope>
    <source>
        <strain evidence="3">MUM 19.33</strain>
    </source>
</reference>
<dbReference type="AlphaFoldDB" id="A0A9P9Y509"/>
<dbReference type="GeneID" id="75832053"/>